<dbReference type="AlphaFoldDB" id="A0A0C2Z2F0"/>
<dbReference type="PANTHER" id="PTHR28243:SF1">
    <property type="entry name" value="PYRIDOXAMINE 5'-PHOSPHATE OXIDASE ALR4036 FAMILY FMN-BINDING DOMAIN-CONTAINING PROTEIN"/>
    <property type="match status" value="1"/>
</dbReference>
<dbReference type="GO" id="GO:0010181">
    <property type="term" value="F:FMN binding"/>
    <property type="evidence" value="ECO:0007669"/>
    <property type="project" value="InterPro"/>
</dbReference>
<evidence type="ECO:0000313" key="2">
    <source>
        <dbReference type="EMBL" id="KIM47427.1"/>
    </source>
</evidence>
<dbReference type="SUPFAM" id="SSF50475">
    <property type="entry name" value="FMN-binding split barrel"/>
    <property type="match status" value="1"/>
</dbReference>
<dbReference type="EMBL" id="KN831769">
    <property type="protein sequence ID" value="KIM47427.1"/>
    <property type="molecule type" value="Genomic_DNA"/>
</dbReference>
<dbReference type="Pfam" id="PF12766">
    <property type="entry name" value="Pyridox_oxase_2"/>
    <property type="match status" value="1"/>
</dbReference>
<dbReference type="Proteomes" id="UP000053424">
    <property type="component" value="Unassembled WGS sequence"/>
</dbReference>
<evidence type="ECO:0000259" key="1">
    <source>
        <dbReference type="Pfam" id="PF12766"/>
    </source>
</evidence>
<reference evidence="3" key="2">
    <citation type="submission" date="2015-01" db="EMBL/GenBank/DDBJ databases">
        <title>Evolutionary Origins and Diversification of the Mycorrhizal Mutualists.</title>
        <authorList>
            <consortium name="DOE Joint Genome Institute"/>
            <consortium name="Mycorrhizal Genomics Consortium"/>
            <person name="Kohler A."/>
            <person name="Kuo A."/>
            <person name="Nagy L.G."/>
            <person name="Floudas D."/>
            <person name="Copeland A."/>
            <person name="Barry K.W."/>
            <person name="Cichocki N."/>
            <person name="Veneault-Fourrey C."/>
            <person name="LaButti K."/>
            <person name="Lindquist E.A."/>
            <person name="Lipzen A."/>
            <person name="Lundell T."/>
            <person name="Morin E."/>
            <person name="Murat C."/>
            <person name="Riley R."/>
            <person name="Ohm R."/>
            <person name="Sun H."/>
            <person name="Tunlid A."/>
            <person name="Henrissat B."/>
            <person name="Grigoriev I.V."/>
            <person name="Hibbett D.S."/>
            <person name="Martin F."/>
        </authorList>
    </citation>
    <scope>NUCLEOTIDE SEQUENCE [LARGE SCALE GENOMIC DNA]</scope>
    <source>
        <strain evidence="3">h7</strain>
    </source>
</reference>
<gene>
    <name evidence="2" type="ORF">M413DRAFT_439096</name>
</gene>
<dbReference type="InterPro" id="IPR012349">
    <property type="entry name" value="Split_barrel_FMN-bd"/>
</dbReference>
<dbReference type="PANTHER" id="PTHR28243">
    <property type="entry name" value="AGL049CP"/>
    <property type="match status" value="1"/>
</dbReference>
<sequence length="246" mass="27957">MTSPRWKKAIESAISQYKNQTVIQIATIDSTRPEGPIPRVRSHIFRAFLDSPVNPALPLLLSSTDIRTPKVKQLTAKPQAEVVWWIEGTKQQFRIIANIHIVPTPAHPLHSNFKQNLCNAEPGSALSLFKNDDWEAKRIDMFKSMSANMKATWCRPLPGSRLEGGQEEAKRWPARVEEPKLGLPREEYDEAKRNWDTALGNFALVIIDPVEIDFVDLSSPPDRRTLFTKKKGVNENDVWAEEELVP</sequence>
<dbReference type="OrthoDB" id="434253at2759"/>
<dbReference type="HOGENOM" id="CLU_058669_1_1_1"/>
<protein>
    <recommendedName>
        <fullName evidence="1">Pyridoxamine 5'-phosphate oxidase Alr4036 family FMN-binding domain-containing protein</fullName>
    </recommendedName>
</protein>
<name>A0A0C2Z2F0_HEBCY</name>
<organism evidence="2 3">
    <name type="scientific">Hebeloma cylindrosporum</name>
    <dbReference type="NCBI Taxonomy" id="76867"/>
    <lineage>
        <taxon>Eukaryota</taxon>
        <taxon>Fungi</taxon>
        <taxon>Dikarya</taxon>
        <taxon>Basidiomycota</taxon>
        <taxon>Agaricomycotina</taxon>
        <taxon>Agaricomycetes</taxon>
        <taxon>Agaricomycetidae</taxon>
        <taxon>Agaricales</taxon>
        <taxon>Agaricineae</taxon>
        <taxon>Hymenogastraceae</taxon>
        <taxon>Hebeloma</taxon>
    </lineage>
</organism>
<keyword evidence="3" id="KW-1185">Reference proteome</keyword>
<proteinExistence type="predicted"/>
<dbReference type="STRING" id="686832.A0A0C2Z2F0"/>
<accession>A0A0C2Z2F0</accession>
<reference evidence="2 3" key="1">
    <citation type="submission" date="2014-04" db="EMBL/GenBank/DDBJ databases">
        <authorList>
            <consortium name="DOE Joint Genome Institute"/>
            <person name="Kuo A."/>
            <person name="Gay G."/>
            <person name="Dore J."/>
            <person name="Kohler A."/>
            <person name="Nagy L.G."/>
            <person name="Floudas D."/>
            <person name="Copeland A."/>
            <person name="Barry K.W."/>
            <person name="Cichocki N."/>
            <person name="Veneault-Fourrey C."/>
            <person name="LaButti K."/>
            <person name="Lindquist E.A."/>
            <person name="Lipzen A."/>
            <person name="Lundell T."/>
            <person name="Morin E."/>
            <person name="Murat C."/>
            <person name="Sun H."/>
            <person name="Tunlid A."/>
            <person name="Henrissat B."/>
            <person name="Grigoriev I.V."/>
            <person name="Hibbett D.S."/>
            <person name="Martin F."/>
            <person name="Nordberg H.P."/>
            <person name="Cantor M.N."/>
            <person name="Hua S.X."/>
        </authorList>
    </citation>
    <scope>NUCLEOTIDE SEQUENCE [LARGE SCALE GENOMIC DNA]</scope>
    <source>
        <strain evidence="3">h7</strain>
    </source>
</reference>
<dbReference type="Gene3D" id="2.30.110.10">
    <property type="entry name" value="Electron Transport, Fmn-binding Protein, Chain A"/>
    <property type="match status" value="1"/>
</dbReference>
<evidence type="ECO:0000313" key="3">
    <source>
        <dbReference type="Proteomes" id="UP000053424"/>
    </source>
</evidence>
<dbReference type="InterPro" id="IPR024624">
    <property type="entry name" value="Pyridox_Oxase_Alr4036_FMN-bd"/>
</dbReference>
<feature type="domain" description="Pyridoxamine 5'-phosphate oxidase Alr4036 family FMN-binding" evidence="1">
    <location>
        <begin position="4"/>
        <end position="102"/>
    </location>
</feature>